<dbReference type="PANTHER" id="PTHR43289">
    <property type="entry name" value="MITOGEN-ACTIVATED PROTEIN KINASE KINASE KINASE 20-RELATED"/>
    <property type="match status" value="1"/>
</dbReference>
<keyword evidence="6" id="KW-1133">Transmembrane helix</keyword>
<dbReference type="InterPro" id="IPR008271">
    <property type="entry name" value="Ser/Thr_kinase_AS"/>
</dbReference>
<feature type="compositionally biased region" description="Basic and acidic residues" evidence="5">
    <location>
        <begin position="352"/>
        <end position="361"/>
    </location>
</feature>
<evidence type="ECO:0000256" key="3">
    <source>
        <dbReference type="ARBA" id="ARBA00022777"/>
    </source>
</evidence>
<gene>
    <name evidence="8" type="ORF">GCM10022419_028700</name>
</gene>
<feature type="compositionally biased region" description="Pro residues" evidence="5">
    <location>
        <begin position="265"/>
        <end position="281"/>
    </location>
</feature>
<evidence type="ECO:0000256" key="1">
    <source>
        <dbReference type="ARBA" id="ARBA00022679"/>
    </source>
</evidence>
<evidence type="ECO:0000256" key="2">
    <source>
        <dbReference type="ARBA" id="ARBA00022741"/>
    </source>
</evidence>
<comment type="caution">
    <text evidence="8">The sequence shown here is derived from an EMBL/GenBank/DDBJ whole genome shotgun (WGS) entry which is preliminary data.</text>
</comment>
<dbReference type="RefSeq" id="WP_345561886.1">
    <property type="nucleotide sequence ID" value="NZ_BAABDQ010000005.1"/>
</dbReference>
<dbReference type="InterPro" id="IPR011009">
    <property type="entry name" value="Kinase-like_dom_sf"/>
</dbReference>
<feature type="compositionally biased region" description="Low complexity" evidence="5">
    <location>
        <begin position="308"/>
        <end position="325"/>
    </location>
</feature>
<keyword evidence="1" id="KW-0808">Transferase</keyword>
<keyword evidence="4" id="KW-0067">ATP-binding</keyword>
<dbReference type="Proteomes" id="UP001500630">
    <property type="component" value="Unassembled WGS sequence"/>
</dbReference>
<evidence type="ECO:0000313" key="9">
    <source>
        <dbReference type="Proteomes" id="UP001500630"/>
    </source>
</evidence>
<name>A0ABP6W6K9_9ACTN</name>
<accession>A0ABP6W6K9</accession>
<feature type="compositionally biased region" description="Polar residues" evidence="5">
    <location>
        <begin position="400"/>
        <end position="409"/>
    </location>
</feature>
<dbReference type="PANTHER" id="PTHR43289:SF34">
    <property type="entry name" value="SERINE_THREONINE-PROTEIN KINASE YBDM-RELATED"/>
    <property type="match status" value="1"/>
</dbReference>
<dbReference type="InterPro" id="IPR000719">
    <property type="entry name" value="Prot_kinase_dom"/>
</dbReference>
<dbReference type="CDD" id="cd14014">
    <property type="entry name" value="STKc_PknB_like"/>
    <property type="match status" value="1"/>
</dbReference>
<protein>
    <recommendedName>
        <fullName evidence="7">Protein kinase domain-containing protein</fullName>
    </recommendedName>
</protein>
<dbReference type="PROSITE" id="PS50011">
    <property type="entry name" value="PROTEIN_KINASE_DOM"/>
    <property type="match status" value="1"/>
</dbReference>
<feature type="compositionally biased region" description="Low complexity" evidence="5">
    <location>
        <begin position="428"/>
        <end position="445"/>
    </location>
</feature>
<keyword evidence="6" id="KW-0812">Transmembrane</keyword>
<evidence type="ECO:0000313" key="8">
    <source>
        <dbReference type="EMBL" id="GAA3546776.1"/>
    </source>
</evidence>
<sequence length="559" mass="56932">MVIPLTPDDPASLGDFRLAGRLGEGGQGVVYLAHAASGEPVAIKLLSAGDKQTRARLARELEALEGVASFCTARVLDVSTGGPRPFVVSEFVDGPSVADRVRERGPLRGGDLERLMVGTATALAAIHAAGIVHRDFKPANVLLGPDGPRVVDFGIARAEGAATMTSGLIGTPAYLAPEQIAGSPAAPPSDVFAWAATMLYAATGTSAFGADTVPAVLHRVLHAEPDLSALPPRLRGPIAACLDKDPARRPTAQQLMVSLVGPNAPRLPPPPNGTGDPPPPGAGGTPAFSQSGTGPAPQGGTGPGPRGGMSPAPAGGPAHGHVTGPPTGPPGGQYGGQRNAGLPAHGGPTGPGRRDGDSTKDRRPRSRGVLVGVVASVLALAAVVGTTFYIINRDPESGQSTRIITNTTQSPPAETEDPPAESTPPASPTDAASSPAETEPPTTEPGGDLEIPAAFAGTWSGHTTTTNPTDTDGADNKVVLKRGDATAAWWEEDPDEKCAGTITLTKVERTRLTFALGQNEGGCIPGTIWLDLRGDTLTYTWRDVPGLGFVTQTGALKKS</sequence>
<feature type="region of interest" description="Disordered" evidence="5">
    <location>
        <begin position="261"/>
        <end position="367"/>
    </location>
</feature>
<dbReference type="EMBL" id="BAABDQ010000005">
    <property type="protein sequence ID" value="GAA3546776.1"/>
    <property type="molecule type" value="Genomic_DNA"/>
</dbReference>
<dbReference type="SUPFAM" id="SSF56112">
    <property type="entry name" value="Protein kinase-like (PK-like)"/>
    <property type="match status" value="1"/>
</dbReference>
<feature type="transmembrane region" description="Helical" evidence="6">
    <location>
        <begin position="369"/>
        <end position="391"/>
    </location>
</feature>
<keyword evidence="6" id="KW-0472">Membrane</keyword>
<keyword evidence="9" id="KW-1185">Reference proteome</keyword>
<evidence type="ECO:0000256" key="4">
    <source>
        <dbReference type="ARBA" id="ARBA00022840"/>
    </source>
</evidence>
<feature type="domain" description="Protein kinase" evidence="7">
    <location>
        <begin position="16"/>
        <end position="267"/>
    </location>
</feature>
<proteinExistence type="predicted"/>
<feature type="compositionally biased region" description="Gly residues" evidence="5">
    <location>
        <begin position="297"/>
        <end position="307"/>
    </location>
</feature>
<dbReference type="PROSITE" id="PS00108">
    <property type="entry name" value="PROTEIN_KINASE_ST"/>
    <property type="match status" value="1"/>
</dbReference>
<keyword evidence="3" id="KW-0418">Kinase</keyword>
<reference evidence="9" key="1">
    <citation type="journal article" date="2019" name="Int. J. Syst. Evol. Microbiol.">
        <title>The Global Catalogue of Microorganisms (GCM) 10K type strain sequencing project: providing services to taxonomists for standard genome sequencing and annotation.</title>
        <authorList>
            <consortium name="The Broad Institute Genomics Platform"/>
            <consortium name="The Broad Institute Genome Sequencing Center for Infectious Disease"/>
            <person name="Wu L."/>
            <person name="Ma J."/>
        </authorList>
    </citation>
    <scope>NUCLEOTIDE SEQUENCE [LARGE SCALE GENOMIC DNA]</scope>
    <source>
        <strain evidence="9">JCM 17326</strain>
    </source>
</reference>
<feature type="region of interest" description="Disordered" evidence="5">
    <location>
        <begin position="400"/>
        <end position="453"/>
    </location>
</feature>
<dbReference type="Gene3D" id="1.10.510.10">
    <property type="entry name" value="Transferase(Phosphotransferase) domain 1"/>
    <property type="match status" value="1"/>
</dbReference>
<evidence type="ECO:0000256" key="6">
    <source>
        <dbReference type="SAM" id="Phobius"/>
    </source>
</evidence>
<keyword evidence="2" id="KW-0547">Nucleotide-binding</keyword>
<organism evidence="8 9">
    <name type="scientific">Nonomuraea rosea</name>
    <dbReference type="NCBI Taxonomy" id="638574"/>
    <lineage>
        <taxon>Bacteria</taxon>
        <taxon>Bacillati</taxon>
        <taxon>Actinomycetota</taxon>
        <taxon>Actinomycetes</taxon>
        <taxon>Streptosporangiales</taxon>
        <taxon>Streptosporangiaceae</taxon>
        <taxon>Nonomuraea</taxon>
    </lineage>
</organism>
<evidence type="ECO:0000256" key="5">
    <source>
        <dbReference type="SAM" id="MobiDB-lite"/>
    </source>
</evidence>
<evidence type="ECO:0000259" key="7">
    <source>
        <dbReference type="PROSITE" id="PS50011"/>
    </source>
</evidence>
<dbReference type="Pfam" id="PF00069">
    <property type="entry name" value="Pkinase"/>
    <property type="match status" value="1"/>
</dbReference>